<dbReference type="EMBL" id="CM055095">
    <property type="protein sequence ID" value="KAJ7558223.1"/>
    <property type="molecule type" value="Genomic_DNA"/>
</dbReference>
<organism evidence="1 2">
    <name type="scientific">Diphasiastrum complanatum</name>
    <name type="common">Issler's clubmoss</name>
    <name type="synonym">Lycopodium complanatum</name>
    <dbReference type="NCBI Taxonomy" id="34168"/>
    <lineage>
        <taxon>Eukaryota</taxon>
        <taxon>Viridiplantae</taxon>
        <taxon>Streptophyta</taxon>
        <taxon>Embryophyta</taxon>
        <taxon>Tracheophyta</taxon>
        <taxon>Lycopodiopsida</taxon>
        <taxon>Lycopodiales</taxon>
        <taxon>Lycopodiaceae</taxon>
        <taxon>Lycopodioideae</taxon>
        <taxon>Diphasiastrum</taxon>
    </lineage>
</organism>
<keyword evidence="2" id="KW-1185">Reference proteome</keyword>
<evidence type="ECO:0000313" key="1">
    <source>
        <dbReference type="EMBL" id="KAJ7558223.1"/>
    </source>
</evidence>
<accession>A0ACC2DV75</accession>
<sequence length="219" mass="24646">MKMALRMMLRGVVFDMDGTLTVPAIDFTSMYRAVLGDDYGRAAAGGRPVDILHEIEQWSPRRQERAYSIITEIEEEASGRLQIMPGARELCEYIDAKCIRRGLITRNVKASVDFFHSRFGLKEFNPALSREFRPYKPSAAPLLHICNMWGLSPEEVLMVGDSAKDDVVCGKTAGALTCLLDESDRYDVTTLPAEQCPDFKVKSLFEVGDLLQERFELCP</sequence>
<dbReference type="Proteomes" id="UP001162992">
    <property type="component" value="Chromosome 4"/>
</dbReference>
<comment type="caution">
    <text evidence="1">The sequence shown here is derived from an EMBL/GenBank/DDBJ whole genome shotgun (WGS) entry which is preliminary data.</text>
</comment>
<name>A0ACC2DV75_DIPCM</name>
<proteinExistence type="predicted"/>
<evidence type="ECO:0000313" key="2">
    <source>
        <dbReference type="Proteomes" id="UP001162992"/>
    </source>
</evidence>
<reference evidence="2" key="1">
    <citation type="journal article" date="2024" name="Proc. Natl. Acad. Sci. U.S.A.">
        <title>Extraordinary preservation of gene collinearity over three hundred million years revealed in homosporous lycophytes.</title>
        <authorList>
            <person name="Li C."/>
            <person name="Wickell D."/>
            <person name="Kuo L.Y."/>
            <person name="Chen X."/>
            <person name="Nie B."/>
            <person name="Liao X."/>
            <person name="Peng D."/>
            <person name="Ji J."/>
            <person name="Jenkins J."/>
            <person name="Williams M."/>
            <person name="Shu S."/>
            <person name="Plott C."/>
            <person name="Barry K."/>
            <person name="Rajasekar S."/>
            <person name="Grimwood J."/>
            <person name="Han X."/>
            <person name="Sun S."/>
            <person name="Hou Z."/>
            <person name="He W."/>
            <person name="Dai G."/>
            <person name="Sun C."/>
            <person name="Schmutz J."/>
            <person name="Leebens-Mack J.H."/>
            <person name="Li F.W."/>
            <person name="Wang L."/>
        </authorList>
    </citation>
    <scope>NUCLEOTIDE SEQUENCE [LARGE SCALE GENOMIC DNA]</scope>
    <source>
        <strain evidence="2">cv. PW_Plant_1</strain>
    </source>
</reference>
<gene>
    <name evidence="1" type="ORF">O6H91_04G029200</name>
</gene>
<protein>
    <submittedName>
        <fullName evidence="1">Uncharacterized protein</fullName>
    </submittedName>
</protein>